<evidence type="ECO:0000259" key="1">
    <source>
        <dbReference type="Pfam" id="PF11074"/>
    </source>
</evidence>
<gene>
    <name evidence="2" type="ORF">ACFFUT_09130</name>
</gene>
<reference evidence="2 3" key="1">
    <citation type="submission" date="2024-09" db="EMBL/GenBank/DDBJ databases">
        <authorList>
            <person name="Sun Q."/>
            <person name="Mori K."/>
        </authorList>
    </citation>
    <scope>NUCLEOTIDE SEQUENCE [LARGE SCALE GENOMIC DNA]</scope>
    <source>
        <strain evidence="2 3">CECT 8726</strain>
    </source>
</reference>
<dbReference type="InterPro" id="IPR021301">
    <property type="entry name" value="DUF2779"/>
</dbReference>
<sequence>MAEPKLTKSDFLEYRHCAKAFWLKKNKPDAVHWPTPTAFDRLLMMDGQAVEVEARKLVESWDGGPYEFQVTFDSPDGLLARADLVERLDDGQIDLFEVKASTSLKSSSGANHIVDAAFQTLVAEQSGASVRKAFIIHVNGDYVRKGDVDPEGLLRIVEVTKEVRSLLPKLEDEVVKALALVSEETIDENGCSCRFIGSREKQCAAFDYFNPDVPDLSIYLLPRVSKTVLEKFVGEGRLALTDLDVSEVTNLQKPVLMAAKTGQPQVNKKLITKFLNALEWPLYFYDYETFASAIPMYEGFSPHKAMPVQYSLHVLEENGELSHREFLSDRPGEQRELVEQLSKEIGDFGSLVSWNKQFEIGCNKCLAKMFPDYAEFLDALNERTVDLMTVFKASYVDIGFEGSTSIKKVLPVVCPDLKYNEDAVHDGGGAMAAWLALVETKDEEERQGIATELREYCELDTLAMVEIYRFLADDVLGEPER</sequence>
<keyword evidence="3" id="KW-1185">Reference proteome</keyword>
<dbReference type="Gene3D" id="3.90.320.10">
    <property type="match status" value="1"/>
</dbReference>
<dbReference type="RefSeq" id="WP_213890695.1">
    <property type="nucleotide sequence ID" value="NZ_JAGFNU010000013.1"/>
</dbReference>
<dbReference type="InterPro" id="IPR011604">
    <property type="entry name" value="PDDEXK-like_dom_sf"/>
</dbReference>
<dbReference type="Pfam" id="PF11074">
    <property type="entry name" value="DUF2779"/>
    <property type="match status" value="1"/>
</dbReference>
<organism evidence="2 3">
    <name type="scientific">Pseudohalocynthiibacter aestuariivivens</name>
    <dbReference type="NCBI Taxonomy" id="1591409"/>
    <lineage>
        <taxon>Bacteria</taxon>
        <taxon>Pseudomonadati</taxon>
        <taxon>Pseudomonadota</taxon>
        <taxon>Alphaproteobacteria</taxon>
        <taxon>Rhodobacterales</taxon>
        <taxon>Paracoccaceae</taxon>
        <taxon>Pseudohalocynthiibacter</taxon>
    </lineage>
</organism>
<protein>
    <submittedName>
        <fullName evidence="2">DUF2779 domain-containing protein</fullName>
    </submittedName>
</protein>
<dbReference type="EMBL" id="JBHMEA010000034">
    <property type="protein sequence ID" value="MFB9231946.1"/>
    <property type="molecule type" value="Genomic_DNA"/>
</dbReference>
<feature type="domain" description="DUF2779" evidence="1">
    <location>
        <begin position="283"/>
        <end position="405"/>
    </location>
</feature>
<accession>A0ABV5JGG1</accession>
<comment type="caution">
    <text evidence="2">The sequence shown here is derived from an EMBL/GenBank/DDBJ whole genome shotgun (WGS) entry which is preliminary data.</text>
</comment>
<evidence type="ECO:0000313" key="2">
    <source>
        <dbReference type="EMBL" id="MFB9231946.1"/>
    </source>
</evidence>
<name>A0ABV5JGG1_9RHOB</name>
<proteinExistence type="predicted"/>
<evidence type="ECO:0000313" key="3">
    <source>
        <dbReference type="Proteomes" id="UP001589683"/>
    </source>
</evidence>
<dbReference type="Proteomes" id="UP001589683">
    <property type="component" value="Unassembled WGS sequence"/>
</dbReference>